<dbReference type="Proteomes" id="UP001154114">
    <property type="component" value="Chromosome 2"/>
</dbReference>
<gene>
    <name evidence="2" type="ORF">CINC_LOCUS5602</name>
</gene>
<name>A0A9N8KPH8_CHRIL</name>
<feature type="region of interest" description="Disordered" evidence="1">
    <location>
        <begin position="83"/>
        <end position="109"/>
    </location>
</feature>
<reference evidence="2" key="1">
    <citation type="submission" date="2021-12" db="EMBL/GenBank/DDBJ databases">
        <authorList>
            <person name="King R."/>
        </authorList>
    </citation>
    <scope>NUCLEOTIDE SEQUENCE</scope>
</reference>
<protein>
    <submittedName>
        <fullName evidence="2">Uncharacterized protein</fullName>
    </submittedName>
</protein>
<dbReference type="EMBL" id="LR824005">
    <property type="protein sequence ID" value="CAD0194751.1"/>
    <property type="molecule type" value="Genomic_DNA"/>
</dbReference>
<proteinExistence type="predicted"/>
<organism evidence="2 3">
    <name type="scientific">Chrysodeixis includens</name>
    <name type="common">Soybean looper</name>
    <name type="synonym">Pseudoplusia includens</name>
    <dbReference type="NCBI Taxonomy" id="689277"/>
    <lineage>
        <taxon>Eukaryota</taxon>
        <taxon>Metazoa</taxon>
        <taxon>Ecdysozoa</taxon>
        <taxon>Arthropoda</taxon>
        <taxon>Hexapoda</taxon>
        <taxon>Insecta</taxon>
        <taxon>Pterygota</taxon>
        <taxon>Neoptera</taxon>
        <taxon>Endopterygota</taxon>
        <taxon>Lepidoptera</taxon>
        <taxon>Glossata</taxon>
        <taxon>Ditrysia</taxon>
        <taxon>Noctuoidea</taxon>
        <taxon>Noctuidae</taxon>
        <taxon>Plusiinae</taxon>
        <taxon>Chrysodeixis</taxon>
    </lineage>
</organism>
<sequence>MSSNKRWPTALTTISCDTGAHRPPACALINARHSASASDELTSPLTEPDGVAALAPKNRCHGHARLRHGGRRILAKETALHAPAAGRSTAAPLLAPRTDHLSDYLRRPN</sequence>
<evidence type="ECO:0000256" key="1">
    <source>
        <dbReference type="SAM" id="MobiDB-lite"/>
    </source>
</evidence>
<evidence type="ECO:0000313" key="2">
    <source>
        <dbReference type="EMBL" id="CAD0194751.1"/>
    </source>
</evidence>
<feature type="compositionally biased region" description="Basic and acidic residues" evidence="1">
    <location>
        <begin position="97"/>
        <end position="109"/>
    </location>
</feature>
<accession>A0A9N8KPH8</accession>
<keyword evidence="3" id="KW-1185">Reference proteome</keyword>
<dbReference type="AlphaFoldDB" id="A0A9N8KPH8"/>
<evidence type="ECO:0000313" key="3">
    <source>
        <dbReference type="Proteomes" id="UP001154114"/>
    </source>
</evidence>